<reference evidence="5 6" key="1">
    <citation type="submission" date="2023-07" db="EMBL/GenBank/DDBJ databases">
        <title>Functional and genomic diversity of the sorghum phyllosphere microbiome.</title>
        <authorList>
            <person name="Shade A."/>
        </authorList>
    </citation>
    <scope>NUCLEOTIDE SEQUENCE [LARGE SCALE GENOMIC DNA]</scope>
    <source>
        <strain evidence="5 6">SORGH_AS_1207</strain>
    </source>
</reference>
<evidence type="ECO:0000256" key="1">
    <source>
        <dbReference type="ARBA" id="ARBA00022676"/>
    </source>
</evidence>
<dbReference type="CDD" id="cd03809">
    <property type="entry name" value="GT4_MtfB-like"/>
    <property type="match status" value="1"/>
</dbReference>
<dbReference type="EMBL" id="JAUTBF010000001">
    <property type="protein sequence ID" value="MDQ1124421.1"/>
    <property type="molecule type" value="Genomic_DNA"/>
</dbReference>
<name>A0ABU0TXQ0_MICTR</name>
<protein>
    <submittedName>
        <fullName evidence="5">Glycosyltransferase involved in cell wall biosynthesis</fullName>
    </submittedName>
</protein>
<feature type="domain" description="Glycosyl transferase family 1" evidence="3">
    <location>
        <begin position="177"/>
        <end position="329"/>
    </location>
</feature>
<evidence type="ECO:0000259" key="4">
    <source>
        <dbReference type="Pfam" id="PF13439"/>
    </source>
</evidence>
<keyword evidence="1" id="KW-0328">Glycosyltransferase</keyword>
<dbReference type="Pfam" id="PF13439">
    <property type="entry name" value="Glyco_transf_4"/>
    <property type="match status" value="1"/>
</dbReference>
<organism evidence="5 6">
    <name type="scientific">Microbacterium trichothecenolyticum</name>
    <name type="common">Aureobacterium trichothecenolyticum</name>
    <dbReference type="NCBI Taxonomy" id="69370"/>
    <lineage>
        <taxon>Bacteria</taxon>
        <taxon>Bacillati</taxon>
        <taxon>Actinomycetota</taxon>
        <taxon>Actinomycetes</taxon>
        <taxon>Micrococcales</taxon>
        <taxon>Microbacteriaceae</taxon>
        <taxon>Microbacterium</taxon>
    </lineage>
</organism>
<accession>A0ABU0TXQ0</accession>
<proteinExistence type="predicted"/>
<evidence type="ECO:0000313" key="5">
    <source>
        <dbReference type="EMBL" id="MDQ1124421.1"/>
    </source>
</evidence>
<evidence type="ECO:0000259" key="3">
    <source>
        <dbReference type="Pfam" id="PF00534"/>
    </source>
</evidence>
<dbReference type="Gene3D" id="3.40.50.2000">
    <property type="entry name" value="Glycogen Phosphorylase B"/>
    <property type="match status" value="2"/>
</dbReference>
<gene>
    <name evidence="5" type="ORF">QE412_002994</name>
</gene>
<dbReference type="RefSeq" id="WP_307485546.1">
    <property type="nucleotide sequence ID" value="NZ_JAUTBF010000001.1"/>
</dbReference>
<dbReference type="InterPro" id="IPR001296">
    <property type="entry name" value="Glyco_trans_1"/>
</dbReference>
<dbReference type="PANTHER" id="PTHR46401">
    <property type="entry name" value="GLYCOSYLTRANSFERASE WBBK-RELATED"/>
    <property type="match status" value="1"/>
</dbReference>
<evidence type="ECO:0000313" key="6">
    <source>
        <dbReference type="Proteomes" id="UP001226691"/>
    </source>
</evidence>
<dbReference type="SUPFAM" id="SSF53756">
    <property type="entry name" value="UDP-Glycosyltransferase/glycogen phosphorylase"/>
    <property type="match status" value="1"/>
</dbReference>
<dbReference type="InterPro" id="IPR028098">
    <property type="entry name" value="Glyco_trans_4-like_N"/>
</dbReference>
<dbReference type="Pfam" id="PF00534">
    <property type="entry name" value="Glycos_transf_1"/>
    <property type="match status" value="1"/>
</dbReference>
<dbReference type="PANTHER" id="PTHR46401:SF2">
    <property type="entry name" value="GLYCOSYLTRANSFERASE WBBK-RELATED"/>
    <property type="match status" value="1"/>
</dbReference>
<comment type="caution">
    <text evidence="5">The sequence shown here is derived from an EMBL/GenBank/DDBJ whole genome shotgun (WGS) entry which is preliminary data.</text>
</comment>
<keyword evidence="2" id="KW-0808">Transferase</keyword>
<keyword evidence="6" id="KW-1185">Reference proteome</keyword>
<evidence type="ECO:0000256" key="2">
    <source>
        <dbReference type="ARBA" id="ARBA00022679"/>
    </source>
</evidence>
<dbReference type="Proteomes" id="UP001226691">
    <property type="component" value="Unassembled WGS sequence"/>
</dbReference>
<sequence length="357" mass="39499">MTTPDAPTVVNGRFLTHRTTGVQRFAREIIRELAPLTPLVIVAPPGDLIDADLGVEVRQVGRRHGHAWEQIDLPVYLRRAGRPLLLGLATTGPARYRPQIVAHHDITYVRHPDSFTRSFRLLYRALIPPLLRASARVITVSEFSAGEIAQHYRVPTEKLRVVANAVAGDFAAVGPAHDEGCPYLLAVSSPNRHKNFDALLTAFHHAELHHIRRLLIVGGQARAFHASTRSDDDERVRFLGRVDDDELARLYRGATAFAFPSLYEGFGIPPLEAQRSGTPVLAARAASLPAVLGDSVLWVDPRDPGDIRRGLERLDGDPALRAELSRRGRINEATYSWAASARRVAEVVAEVRAEIRR</sequence>
<feature type="domain" description="Glycosyltransferase subfamily 4-like N-terminal" evidence="4">
    <location>
        <begin position="21"/>
        <end position="166"/>
    </location>
</feature>